<gene>
    <name evidence="1" type="ORF">KC01_LOCUS1985</name>
</gene>
<organism evidence="1 2">
    <name type="scientific">Knipowitschia caucasica</name>
    <name type="common">Caucasian dwarf goby</name>
    <name type="synonym">Pomatoschistus caucasicus</name>
    <dbReference type="NCBI Taxonomy" id="637954"/>
    <lineage>
        <taxon>Eukaryota</taxon>
        <taxon>Metazoa</taxon>
        <taxon>Chordata</taxon>
        <taxon>Craniata</taxon>
        <taxon>Vertebrata</taxon>
        <taxon>Euteleostomi</taxon>
        <taxon>Actinopterygii</taxon>
        <taxon>Neopterygii</taxon>
        <taxon>Teleostei</taxon>
        <taxon>Neoteleostei</taxon>
        <taxon>Acanthomorphata</taxon>
        <taxon>Gobiaria</taxon>
        <taxon>Gobiiformes</taxon>
        <taxon>Gobioidei</taxon>
        <taxon>Gobiidae</taxon>
        <taxon>Gobiinae</taxon>
        <taxon>Knipowitschia</taxon>
    </lineage>
</organism>
<evidence type="ECO:0000313" key="2">
    <source>
        <dbReference type="Proteomes" id="UP001497482"/>
    </source>
</evidence>
<reference evidence="1 2" key="1">
    <citation type="submission" date="2024-04" db="EMBL/GenBank/DDBJ databases">
        <authorList>
            <person name="Waldvogel A.-M."/>
            <person name="Schoenle A."/>
        </authorList>
    </citation>
    <scope>NUCLEOTIDE SEQUENCE [LARGE SCALE GENOMIC DNA]</scope>
</reference>
<name>A0AAV2IWC2_KNICA</name>
<dbReference type="Proteomes" id="UP001497482">
    <property type="component" value="Chromosome 1"/>
</dbReference>
<evidence type="ECO:0000313" key="1">
    <source>
        <dbReference type="EMBL" id="CAL1569564.1"/>
    </source>
</evidence>
<sequence length="113" mass="12084">MPVVGVASKLRQPTTTRPVHTALPIPSAVRRELGTGQGSVQLSSFAGLLSGKPEKVKPERSGAGAAFVEGRRKGETEEGRICKVSVERELQVDADMWERAVVIHLHLESSGVS</sequence>
<accession>A0AAV2IWC2</accession>
<proteinExistence type="predicted"/>
<dbReference type="AlphaFoldDB" id="A0AAV2IWC2"/>
<protein>
    <submittedName>
        <fullName evidence="1">Uncharacterized protein</fullName>
    </submittedName>
</protein>
<dbReference type="EMBL" id="OZ035823">
    <property type="protein sequence ID" value="CAL1569564.1"/>
    <property type="molecule type" value="Genomic_DNA"/>
</dbReference>
<keyword evidence="2" id="KW-1185">Reference proteome</keyword>